<dbReference type="Proteomes" id="UP000015241">
    <property type="component" value="Unassembled WGS sequence"/>
</dbReference>
<dbReference type="Pfam" id="PF24764">
    <property type="entry name" value="rva_4"/>
    <property type="match status" value="1"/>
</dbReference>
<evidence type="ECO:0000313" key="3">
    <source>
        <dbReference type="Proteomes" id="UP000015241"/>
    </source>
</evidence>
<accession>S8DP71</accession>
<dbReference type="eggNOG" id="ENOG502SVPC">
    <property type="taxonomic scope" value="Eukaryota"/>
</dbReference>
<dbReference type="PANTHER" id="PTHR46791">
    <property type="entry name" value="EXPRESSED PROTEIN"/>
    <property type="match status" value="1"/>
</dbReference>
<dbReference type="HOGENOM" id="CLU_092517_1_1_1"/>
<dbReference type="STRING" id="743788.S8DP71"/>
<dbReference type="InParanoid" id="S8DP71"/>
<evidence type="ECO:0000313" key="2">
    <source>
        <dbReference type="EMBL" id="EPS94422.1"/>
    </source>
</evidence>
<gene>
    <name evidence="2" type="ORF">FOMPIDRAFT_1134366</name>
</gene>
<evidence type="ECO:0000259" key="1">
    <source>
        <dbReference type="Pfam" id="PF24764"/>
    </source>
</evidence>
<protein>
    <recommendedName>
        <fullName evidence="1">Integrase core domain-containing protein</fullName>
    </recommendedName>
</protein>
<feature type="domain" description="Integrase core" evidence="1">
    <location>
        <begin position="6"/>
        <end position="77"/>
    </location>
</feature>
<dbReference type="PANTHER" id="PTHR46791:SF5">
    <property type="entry name" value="CLR5 DOMAIN-CONTAINING PROTEIN-RELATED"/>
    <property type="match status" value="1"/>
</dbReference>
<dbReference type="InterPro" id="IPR058913">
    <property type="entry name" value="Integrase_dom_put"/>
</dbReference>
<reference evidence="2 3" key="1">
    <citation type="journal article" date="2012" name="Science">
        <title>The Paleozoic origin of enzymatic lignin decomposition reconstructed from 31 fungal genomes.</title>
        <authorList>
            <person name="Floudas D."/>
            <person name="Binder M."/>
            <person name="Riley R."/>
            <person name="Barry K."/>
            <person name="Blanchette R.A."/>
            <person name="Henrissat B."/>
            <person name="Martinez A.T."/>
            <person name="Otillar R."/>
            <person name="Spatafora J.W."/>
            <person name="Yadav J.S."/>
            <person name="Aerts A."/>
            <person name="Benoit I."/>
            <person name="Boyd A."/>
            <person name="Carlson A."/>
            <person name="Copeland A."/>
            <person name="Coutinho P.M."/>
            <person name="de Vries R.P."/>
            <person name="Ferreira P."/>
            <person name="Findley K."/>
            <person name="Foster B."/>
            <person name="Gaskell J."/>
            <person name="Glotzer D."/>
            <person name="Gorecki P."/>
            <person name="Heitman J."/>
            <person name="Hesse C."/>
            <person name="Hori C."/>
            <person name="Igarashi K."/>
            <person name="Jurgens J.A."/>
            <person name="Kallen N."/>
            <person name="Kersten P."/>
            <person name="Kohler A."/>
            <person name="Kuees U."/>
            <person name="Kumar T.K.A."/>
            <person name="Kuo A."/>
            <person name="LaButti K."/>
            <person name="Larrondo L.F."/>
            <person name="Lindquist E."/>
            <person name="Ling A."/>
            <person name="Lombard V."/>
            <person name="Lucas S."/>
            <person name="Lundell T."/>
            <person name="Martin R."/>
            <person name="McLaughlin D.J."/>
            <person name="Morgenstern I."/>
            <person name="Morin E."/>
            <person name="Murat C."/>
            <person name="Nagy L.G."/>
            <person name="Nolan M."/>
            <person name="Ohm R.A."/>
            <person name="Patyshakuliyeva A."/>
            <person name="Rokas A."/>
            <person name="Ruiz-Duenas F.J."/>
            <person name="Sabat G."/>
            <person name="Salamov A."/>
            <person name="Samejima M."/>
            <person name="Schmutz J."/>
            <person name="Slot J.C."/>
            <person name="St John F."/>
            <person name="Stenlid J."/>
            <person name="Sun H."/>
            <person name="Sun S."/>
            <person name="Syed K."/>
            <person name="Tsang A."/>
            <person name="Wiebenga A."/>
            <person name="Young D."/>
            <person name="Pisabarro A."/>
            <person name="Eastwood D.C."/>
            <person name="Martin F."/>
            <person name="Cullen D."/>
            <person name="Grigoriev I.V."/>
            <person name="Hibbett D.S."/>
        </authorList>
    </citation>
    <scope>NUCLEOTIDE SEQUENCE</scope>
    <source>
        <strain evidence="3">FP-58527</strain>
    </source>
</reference>
<feature type="non-terminal residue" evidence="2">
    <location>
        <position position="1"/>
    </location>
</feature>
<dbReference type="EMBL" id="KE504233">
    <property type="protein sequence ID" value="EPS94422.1"/>
    <property type="molecule type" value="Genomic_DNA"/>
</dbReference>
<sequence>TLFLCSSTHNQRIERLWGDVGKQFGRAWRAFFTRLERIHNLNRKDPHHLWLLHFLFLDDLNMDCDRFCEYWNNHSVRNGWFGDQDEIAAEIASDQQNNIRHPPIAVPDKESPFPDDNIFSAFVEELQACRASGQVPQGVMLTDEEWREYGEAGYPDAEEVQVGRGRQTTVIPLPLEIWHPRAADWCLALHLMNLFLH</sequence>
<name>S8DP71_FOMSC</name>
<organism evidence="2 3">
    <name type="scientific">Fomitopsis schrenkii</name>
    <name type="common">Brown rot fungus</name>
    <dbReference type="NCBI Taxonomy" id="2126942"/>
    <lineage>
        <taxon>Eukaryota</taxon>
        <taxon>Fungi</taxon>
        <taxon>Dikarya</taxon>
        <taxon>Basidiomycota</taxon>
        <taxon>Agaricomycotina</taxon>
        <taxon>Agaricomycetes</taxon>
        <taxon>Polyporales</taxon>
        <taxon>Fomitopsis</taxon>
    </lineage>
</organism>
<proteinExistence type="predicted"/>
<keyword evidence="3" id="KW-1185">Reference proteome</keyword>
<dbReference type="OrthoDB" id="2792799at2759"/>
<dbReference type="AlphaFoldDB" id="S8DP71"/>